<comment type="caution">
    <text evidence="1">The sequence shown here is derived from an EMBL/GenBank/DDBJ whole genome shotgun (WGS) entry which is preliminary data.</text>
</comment>
<protein>
    <submittedName>
        <fullName evidence="1">Uncharacterized protein</fullName>
    </submittedName>
</protein>
<proteinExistence type="predicted"/>
<sequence>MTTTGYQTARKDAHICRDCANKTNLPTSNLREVKDTAYAHGEGGGPCIVCGLDIQDTLARNVLRGRTKRELATPENVEEKIDTVGDMAKILGESYATAQVHVALAPGVEPEETEIAPGVKTVQHPDNAAETLYVDFGDDPPSILESRVESVTETLEALGWRTEITSMAKDVIGTDMRIRAVPSNDHPLESES</sequence>
<reference evidence="1 2" key="1">
    <citation type="journal article" date="2011" name="J. Bacteriol.">
        <title>Genome sequence of Halorhabdus tiamatea, the first archaeon isolated from a deep-sea anoxic brine lake.</title>
        <authorList>
            <person name="Antunes A."/>
            <person name="Alam I."/>
            <person name="Bajic V.B."/>
            <person name="Stingl U."/>
        </authorList>
    </citation>
    <scope>NUCLEOTIDE SEQUENCE [LARGE SCALE GENOMIC DNA]</scope>
    <source>
        <strain evidence="1 2">SARL4B</strain>
    </source>
</reference>
<name>U2DNW5_9EURY</name>
<evidence type="ECO:0000313" key="2">
    <source>
        <dbReference type="Proteomes" id="UP000003861"/>
    </source>
</evidence>
<organism evidence="1 2">
    <name type="scientific">Halorhabdus tiamatea SARL4B</name>
    <dbReference type="NCBI Taxonomy" id="1033806"/>
    <lineage>
        <taxon>Archaea</taxon>
        <taxon>Methanobacteriati</taxon>
        <taxon>Methanobacteriota</taxon>
        <taxon>Stenosarchaea group</taxon>
        <taxon>Halobacteria</taxon>
        <taxon>Halobacteriales</taxon>
        <taxon>Haloarculaceae</taxon>
        <taxon>Halorhabdus</taxon>
    </lineage>
</organism>
<accession>U2DNW5</accession>
<evidence type="ECO:0000313" key="1">
    <source>
        <dbReference type="EMBL" id="ERJ07352.1"/>
    </source>
</evidence>
<gene>
    <name evidence="1" type="ORF">HLRTI_000393</name>
</gene>
<reference evidence="1 2" key="2">
    <citation type="journal article" date="2013" name="PLoS ONE">
        <title>INDIGO - INtegrated Data Warehouse of MIcrobial GenOmes with Examples from the Red Sea Extremophiles.</title>
        <authorList>
            <person name="Alam I."/>
            <person name="Antunes A."/>
            <person name="Kamau A.A."/>
            <person name="Ba Alawi W."/>
            <person name="Kalkatawi M."/>
            <person name="Stingl U."/>
            <person name="Bajic V.B."/>
        </authorList>
    </citation>
    <scope>NUCLEOTIDE SEQUENCE [LARGE SCALE GENOMIC DNA]</scope>
    <source>
        <strain evidence="1 2">SARL4B</strain>
    </source>
</reference>
<dbReference type="Proteomes" id="UP000003861">
    <property type="component" value="Unassembled WGS sequence"/>
</dbReference>
<dbReference type="EMBL" id="AFNT02000003">
    <property type="protein sequence ID" value="ERJ07352.1"/>
    <property type="molecule type" value="Genomic_DNA"/>
</dbReference>
<dbReference type="AlphaFoldDB" id="U2DNW5"/>